<dbReference type="Gene3D" id="3.40.50.300">
    <property type="entry name" value="P-loop containing nucleotide triphosphate hydrolases"/>
    <property type="match status" value="1"/>
</dbReference>
<comment type="similarity">
    <text evidence="3">In the N-terminal section; belongs to the AAA ATPase family.</text>
</comment>
<dbReference type="GO" id="GO:0006515">
    <property type="term" value="P:protein quality control for misfolded or incompletely synthesized proteins"/>
    <property type="evidence" value="ECO:0007669"/>
    <property type="project" value="TreeGrafter"/>
</dbReference>
<evidence type="ECO:0000259" key="12">
    <source>
        <dbReference type="SMART" id="SM00382"/>
    </source>
</evidence>
<evidence type="ECO:0000313" key="15">
    <source>
        <dbReference type="WBParaSite" id="BPAG_0000899301-mRNA-1"/>
    </source>
</evidence>
<dbReference type="Proteomes" id="UP000278627">
    <property type="component" value="Unassembled WGS sequence"/>
</dbReference>
<dbReference type="InterPro" id="IPR003959">
    <property type="entry name" value="ATPase_AAA_core"/>
</dbReference>
<evidence type="ECO:0000256" key="11">
    <source>
        <dbReference type="SAM" id="Phobius"/>
    </source>
</evidence>
<accession>A0A0N4TKV5</accession>
<dbReference type="WBParaSite" id="BPAG_0000899301-mRNA-1">
    <property type="protein sequence ID" value="BPAG_0000899301-mRNA-1"/>
    <property type="gene ID" value="BPAG_0000899301"/>
</dbReference>
<keyword evidence="11" id="KW-0472">Membrane</keyword>
<name>A0A0N4TKV5_BRUPA</name>
<keyword evidence="4" id="KW-0645">Protease</keyword>
<evidence type="ECO:0000256" key="9">
    <source>
        <dbReference type="ARBA" id="ARBA00022840"/>
    </source>
</evidence>
<evidence type="ECO:0000313" key="14">
    <source>
        <dbReference type="Proteomes" id="UP000278627"/>
    </source>
</evidence>
<dbReference type="GO" id="GO:0016887">
    <property type="term" value="F:ATP hydrolysis activity"/>
    <property type="evidence" value="ECO:0007669"/>
    <property type="project" value="InterPro"/>
</dbReference>
<reference evidence="15" key="1">
    <citation type="submission" date="2017-02" db="UniProtKB">
        <authorList>
            <consortium name="WormBaseParasite"/>
        </authorList>
    </citation>
    <scope>IDENTIFICATION</scope>
</reference>
<dbReference type="FunFam" id="1.10.8.60:FF:000001">
    <property type="entry name" value="ATP-dependent zinc metalloprotease FtsH"/>
    <property type="match status" value="1"/>
</dbReference>
<feature type="transmembrane region" description="Helical" evidence="11">
    <location>
        <begin position="276"/>
        <end position="294"/>
    </location>
</feature>
<dbReference type="EMBL" id="UZAD01013144">
    <property type="protein sequence ID" value="VDN90141.1"/>
    <property type="molecule type" value="Genomic_DNA"/>
</dbReference>
<dbReference type="Gene3D" id="1.20.58.760">
    <property type="entry name" value="Peptidase M41"/>
    <property type="match status" value="1"/>
</dbReference>
<evidence type="ECO:0000256" key="2">
    <source>
        <dbReference type="ARBA" id="ARBA00010044"/>
    </source>
</evidence>
<dbReference type="GO" id="GO:0004176">
    <property type="term" value="F:ATP-dependent peptidase activity"/>
    <property type="evidence" value="ECO:0007669"/>
    <property type="project" value="InterPro"/>
</dbReference>
<keyword evidence="7" id="KW-0378">Hydrolase</keyword>
<dbReference type="SMART" id="SM00382">
    <property type="entry name" value="AAA"/>
    <property type="match status" value="1"/>
</dbReference>
<dbReference type="InterPro" id="IPR003593">
    <property type="entry name" value="AAA+_ATPase"/>
</dbReference>
<keyword evidence="14" id="KW-1185">Reference proteome</keyword>
<dbReference type="GO" id="GO:0005743">
    <property type="term" value="C:mitochondrial inner membrane"/>
    <property type="evidence" value="ECO:0007669"/>
    <property type="project" value="TreeGrafter"/>
</dbReference>
<keyword evidence="6" id="KW-0547">Nucleotide-binding</keyword>
<evidence type="ECO:0000256" key="5">
    <source>
        <dbReference type="ARBA" id="ARBA00022723"/>
    </source>
</evidence>
<dbReference type="PANTHER" id="PTHR23076:SF97">
    <property type="entry name" value="ATP-DEPENDENT ZINC METALLOPROTEASE YME1L1"/>
    <property type="match status" value="1"/>
</dbReference>
<proteinExistence type="inferred from homology"/>
<comment type="similarity">
    <text evidence="2">In the C-terminal section; belongs to the peptidase M41 family.</text>
</comment>
<dbReference type="InterPro" id="IPR003960">
    <property type="entry name" value="ATPase_AAA_CS"/>
</dbReference>
<dbReference type="InterPro" id="IPR037219">
    <property type="entry name" value="Peptidase_M41-like"/>
</dbReference>
<dbReference type="GO" id="GO:0046872">
    <property type="term" value="F:metal ion binding"/>
    <property type="evidence" value="ECO:0007669"/>
    <property type="project" value="UniProtKB-KW"/>
</dbReference>
<dbReference type="Pfam" id="PF00004">
    <property type="entry name" value="AAA"/>
    <property type="match status" value="1"/>
</dbReference>
<dbReference type="Gene3D" id="1.10.8.60">
    <property type="match status" value="1"/>
</dbReference>
<keyword evidence="10" id="KW-0482">Metalloprotease</keyword>
<dbReference type="GO" id="GO:0007005">
    <property type="term" value="P:mitochondrion organization"/>
    <property type="evidence" value="ECO:0007669"/>
    <property type="project" value="TreeGrafter"/>
</dbReference>
<dbReference type="FunFam" id="1.20.58.760:FF:000002">
    <property type="entry name" value="ATP-dependent zinc metalloprotease FtsH"/>
    <property type="match status" value="1"/>
</dbReference>
<gene>
    <name evidence="13" type="ORF">BPAG_LOCUS8955</name>
</gene>
<evidence type="ECO:0000256" key="1">
    <source>
        <dbReference type="ARBA" id="ARBA00001947"/>
    </source>
</evidence>
<keyword evidence="8" id="KW-0862">Zinc</keyword>
<dbReference type="PANTHER" id="PTHR23076">
    <property type="entry name" value="METALLOPROTEASE M41 FTSH"/>
    <property type="match status" value="1"/>
</dbReference>
<evidence type="ECO:0000256" key="10">
    <source>
        <dbReference type="ARBA" id="ARBA00023049"/>
    </source>
</evidence>
<protein>
    <submittedName>
        <fullName evidence="15">AAA domain-containing protein</fullName>
    </submittedName>
</protein>
<keyword evidence="11" id="KW-1133">Transmembrane helix</keyword>
<keyword evidence="5" id="KW-0479">Metal-binding</keyword>
<dbReference type="InterPro" id="IPR027417">
    <property type="entry name" value="P-loop_NTPase"/>
</dbReference>
<keyword evidence="9" id="KW-0067">ATP-binding</keyword>
<feature type="transmembrane region" description="Helical" evidence="11">
    <location>
        <begin position="173"/>
        <end position="192"/>
    </location>
</feature>
<dbReference type="InterPro" id="IPR000642">
    <property type="entry name" value="Peptidase_M41"/>
</dbReference>
<feature type="domain" description="AAA+ ATPase" evidence="12">
    <location>
        <begin position="251"/>
        <end position="419"/>
    </location>
</feature>
<evidence type="ECO:0000256" key="4">
    <source>
        <dbReference type="ARBA" id="ARBA00022670"/>
    </source>
</evidence>
<sequence>MGTLLVSTSLASQIQNIRLPSITNIRNELNSGGYPPLCRLAYSRCFSSLSESLLQVLLCENRMCALQCKQRRSIVMLRFENSLNLIYYPSRSQFYIQKRGFRTQRLEKVEKPKKGFFTILGINTLESVRRKGPQAKSFREKLKTVSDNDRKGFLEGYMAALDYSNEQKQKRSLVRTILFSATIVGLGFYIIFKSFGIPQTSLFTSVEEVDPEVIGVTFKDVRGADEAKNELRGIVSYLRDPERYTQLGARLPKGVLLVGPPGTGKTLLAKAIAGEAQAMIFTNLLYIYIYIYILKMTSNYISRFLVVSVPFFQASGSEFDELFVGQGARRVRDLFARAKEKAPCIIFIDEIDSVGSKRVADAMHPHANQTVNQLLSEMDGFNTNDGVIVIGATNRVKDLDPALLRPGRFDVQVQVPYPDLEGRKEIIQLYLGRISVNDDVNEDVLARGTTGFTGAEIENMINQAALKAAGDGFMKVTMAHMEEAKDRVMMGPARIRGRLPDEEANRITAFHEAGHTLVSIYTKHAIPVHKVTIIPRGGSLGHTSMLPQKDEYHVNRAQMLAQLDTLMGGRVAEELIFGPEKVTTGAGDDLRKATELAKKMVKTFGMSDKVGLRIADDESRSLIADNHLSSPLSDIIDKEISRFLKESYERAKDILIKHKKEHELLAAALLEHETLSIEEVKELLQNGKLLSHATEKHEESKSRKPSTRYIYKNPSVIITPIDETIAKEERQI</sequence>
<comment type="cofactor">
    <cofactor evidence="1">
        <name>Zn(2+)</name>
        <dbReference type="ChEBI" id="CHEBI:29105"/>
    </cofactor>
</comment>
<dbReference type="GO" id="GO:0005524">
    <property type="term" value="F:ATP binding"/>
    <property type="evidence" value="ECO:0007669"/>
    <property type="project" value="UniProtKB-KW"/>
</dbReference>
<reference evidence="13 14" key="2">
    <citation type="submission" date="2018-11" db="EMBL/GenBank/DDBJ databases">
        <authorList>
            <consortium name="Pathogen Informatics"/>
        </authorList>
    </citation>
    <scope>NUCLEOTIDE SEQUENCE [LARGE SCALE GENOMIC DNA]</scope>
</reference>
<dbReference type="PROSITE" id="PS00674">
    <property type="entry name" value="AAA"/>
    <property type="match status" value="1"/>
</dbReference>
<dbReference type="GO" id="GO:0004222">
    <property type="term" value="F:metalloendopeptidase activity"/>
    <property type="evidence" value="ECO:0007669"/>
    <property type="project" value="InterPro"/>
</dbReference>
<dbReference type="CDD" id="cd19501">
    <property type="entry name" value="RecA-like_FtsH"/>
    <property type="match status" value="1"/>
</dbReference>
<keyword evidence="11" id="KW-0812">Transmembrane</keyword>
<dbReference type="AlphaFoldDB" id="A0A0N4TKV5"/>
<evidence type="ECO:0000256" key="8">
    <source>
        <dbReference type="ARBA" id="ARBA00022833"/>
    </source>
</evidence>
<evidence type="ECO:0000256" key="7">
    <source>
        <dbReference type="ARBA" id="ARBA00022801"/>
    </source>
</evidence>
<evidence type="ECO:0000313" key="13">
    <source>
        <dbReference type="EMBL" id="VDN90141.1"/>
    </source>
</evidence>
<dbReference type="Pfam" id="PF01434">
    <property type="entry name" value="Peptidase_M41"/>
    <property type="match status" value="1"/>
</dbReference>
<organism evidence="15">
    <name type="scientific">Brugia pahangi</name>
    <name type="common">Filarial nematode worm</name>
    <dbReference type="NCBI Taxonomy" id="6280"/>
    <lineage>
        <taxon>Eukaryota</taxon>
        <taxon>Metazoa</taxon>
        <taxon>Ecdysozoa</taxon>
        <taxon>Nematoda</taxon>
        <taxon>Chromadorea</taxon>
        <taxon>Rhabditida</taxon>
        <taxon>Spirurina</taxon>
        <taxon>Spiruromorpha</taxon>
        <taxon>Filarioidea</taxon>
        <taxon>Onchocercidae</taxon>
        <taxon>Brugia</taxon>
    </lineage>
</organism>
<evidence type="ECO:0000256" key="6">
    <source>
        <dbReference type="ARBA" id="ARBA00022741"/>
    </source>
</evidence>
<dbReference type="STRING" id="6280.A0A0N4TKV5"/>
<dbReference type="Pfam" id="PF17862">
    <property type="entry name" value="AAA_lid_3"/>
    <property type="match status" value="1"/>
</dbReference>
<evidence type="ECO:0000256" key="3">
    <source>
        <dbReference type="ARBA" id="ARBA00010550"/>
    </source>
</evidence>
<dbReference type="InterPro" id="IPR041569">
    <property type="entry name" value="AAA_lid_3"/>
</dbReference>
<dbReference type="SUPFAM" id="SSF140990">
    <property type="entry name" value="FtsH protease domain-like"/>
    <property type="match status" value="1"/>
</dbReference>
<dbReference type="SUPFAM" id="SSF52540">
    <property type="entry name" value="P-loop containing nucleoside triphosphate hydrolases"/>
    <property type="match status" value="1"/>
</dbReference>